<dbReference type="SUPFAM" id="SSF57667">
    <property type="entry name" value="beta-beta-alpha zinc fingers"/>
    <property type="match status" value="1"/>
</dbReference>
<proteinExistence type="predicted"/>
<evidence type="ECO:0000256" key="2">
    <source>
        <dbReference type="SAM" id="MobiDB-lite"/>
    </source>
</evidence>
<dbReference type="EMBL" id="JAODUO010000028">
    <property type="protein sequence ID" value="KAK2192550.1"/>
    <property type="molecule type" value="Genomic_DNA"/>
</dbReference>
<sequence>MDYHRQEQQFGQPLPPLVDDRMLYCPRPVMAGMSSPYDGFIRQYAGAGCATLPHHLPHHIGGAMPMNLGYQAMSHSQQVAPPVGYLPPPLHMSAAYAGARQYLSSMMSSPPMLVPHSHSGLYPSDSHALTPPMRPTPSAIGHMTIAASTSENKASKDAMLTQPPKLIPASVASRNREVNLSLKPPPLKSHPNKSKVSESPSTLHSPPGCSSQPPYSAGELVDHAQRTHLLTYASSALHAWNRSTENRCSDTPGQTLDLTIRGLLTSKTPTAGTATVTAVKTELTETLSDEIAANVPRPMVDGTTYSADEHKYTCLSCSYCTARVSKMRQHMKAHSNGQLICEDCGKAFIQTCDLERHLNAHLHGRARNTGSKFNMADILLPRESSENFSDLPGMVHRHGDMDASSVVQSEHARDGDVVDSADWPAKSPLAPYSEHALSTQLSLPSMQHSNSCMSSDGDLAIVNCYSVSQSYHDGPTDRDGVTRNVAPGESEIAGRCDESEAGVIATQSLSEAALMREGYQHHMEAVHTSPPAGTVPKAAGGGHTAVAMETTDSESAMMRTSPQMAAPSGERMVLDEVGSVARRSTETTPQQNTDIDNRFPYSGALAQAARDVNERFSTSTSALESSIDEDEERNIASTSGEAGLTQSQNSEGADADTNREKTAVTPAHSSVSQQLIDHLLQSDESPSPSQGNDTNDVLLSPQGALSSLPVGGMFGEPPPMFLPDGSSDTVARPLQFPSG</sequence>
<dbReference type="AlphaFoldDB" id="A0AAD9UKF9"/>
<dbReference type="Gene3D" id="3.30.160.60">
    <property type="entry name" value="Classic Zinc Finger"/>
    <property type="match status" value="1"/>
</dbReference>
<keyword evidence="1" id="KW-0479">Metal-binding</keyword>
<feature type="region of interest" description="Disordered" evidence="2">
    <location>
        <begin position="580"/>
        <end position="599"/>
    </location>
</feature>
<feature type="region of interest" description="Disordered" evidence="2">
    <location>
        <begin position="166"/>
        <end position="217"/>
    </location>
</feature>
<name>A0AAD9UKF9_RIDPI</name>
<keyword evidence="5" id="KW-1185">Reference proteome</keyword>
<feature type="domain" description="C2H2-type" evidence="3">
    <location>
        <begin position="312"/>
        <end position="339"/>
    </location>
</feature>
<accession>A0AAD9UKF9</accession>
<feature type="region of interest" description="Disordered" evidence="2">
    <location>
        <begin position="612"/>
        <end position="739"/>
    </location>
</feature>
<protein>
    <recommendedName>
        <fullName evidence="3">C2H2-type domain-containing protein</fullName>
    </recommendedName>
</protein>
<feature type="domain" description="C2H2-type" evidence="3">
    <location>
        <begin position="339"/>
        <end position="366"/>
    </location>
</feature>
<feature type="compositionally biased region" description="Polar residues" evidence="2">
    <location>
        <begin position="635"/>
        <end position="651"/>
    </location>
</feature>
<evidence type="ECO:0000259" key="3">
    <source>
        <dbReference type="PROSITE" id="PS50157"/>
    </source>
</evidence>
<dbReference type="SMART" id="SM00355">
    <property type="entry name" value="ZnF_C2H2"/>
    <property type="match status" value="2"/>
</dbReference>
<evidence type="ECO:0000256" key="1">
    <source>
        <dbReference type="PROSITE-ProRule" id="PRU00042"/>
    </source>
</evidence>
<feature type="compositionally biased region" description="Polar residues" evidence="2">
    <location>
        <begin position="682"/>
        <end position="697"/>
    </location>
</feature>
<keyword evidence="1" id="KW-0863">Zinc-finger</keyword>
<dbReference type="InterPro" id="IPR013087">
    <property type="entry name" value="Znf_C2H2_type"/>
</dbReference>
<dbReference type="GO" id="GO:0008270">
    <property type="term" value="F:zinc ion binding"/>
    <property type="evidence" value="ECO:0007669"/>
    <property type="project" value="UniProtKB-KW"/>
</dbReference>
<evidence type="ECO:0000313" key="5">
    <source>
        <dbReference type="Proteomes" id="UP001209878"/>
    </source>
</evidence>
<dbReference type="Proteomes" id="UP001209878">
    <property type="component" value="Unassembled WGS sequence"/>
</dbReference>
<comment type="caution">
    <text evidence="4">The sequence shown here is derived from an EMBL/GenBank/DDBJ whole genome shotgun (WGS) entry which is preliminary data.</text>
</comment>
<gene>
    <name evidence="4" type="ORF">NP493_28g09037</name>
</gene>
<evidence type="ECO:0000313" key="4">
    <source>
        <dbReference type="EMBL" id="KAK2192550.1"/>
    </source>
</evidence>
<feature type="compositionally biased region" description="Polar residues" evidence="2">
    <location>
        <begin position="615"/>
        <end position="624"/>
    </location>
</feature>
<dbReference type="PROSITE" id="PS00028">
    <property type="entry name" value="ZINC_FINGER_C2H2_1"/>
    <property type="match status" value="1"/>
</dbReference>
<reference evidence="4" key="1">
    <citation type="journal article" date="2023" name="Mol. Biol. Evol.">
        <title>Third-Generation Sequencing Reveals the Adaptive Role of the Epigenome in Three Deep-Sea Polychaetes.</title>
        <authorList>
            <person name="Perez M."/>
            <person name="Aroh O."/>
            <person name="Sun Y."/>
            <person name="Lan Y."/>
            <person name="Juniper S.K."/>
            <person name="Young C.R."/>
            <person name="Angers B."/>
            <person name="Qian P.Y."/>
        </authorList>
    </citation>
    <scope>NUCLEOTIDE SEQUENCE</scope>
    <source>
        <strain evidence="4">R07B-5</strain>
    </source>
</reference>
<feature type="compositionally biased region" description="Polar residues" evidence="2">
    <location>
        <begin position="197"/>
        <end position="214"/>
    </location>
</feature>
<organism evidence="4 5">
    <name type="scientific">Ridgeia piscesae</name>
    <name type="common">Tubeworm</name>
    <dbReference type="NCBI Taxonomy" id="27915"/>
    <lineage>
        <taxon>Eukaryota</taxon>
        <taxon>Metazoa</taxon>
        <taxon>Spiralia</taxon>
        <taxon>Lophotrochozoa</taxon>
        <taxon>Annelida</taxon>
        <taxon>Polychaeta</taxon>
        <taxon>Sedentaria</taxon>
        <taxon>Canalipalpata</taxon>
        <taxon>Sabellida</taxon>
        <taxon>Siboglinidae</taxon>
        <taxon>Ridgeia</taxon>
    </lineage>
</organism>
<keyword evidence="1" id="KW-0862">Zinc</keyword>
<dbReference type="PROSITE" id="PS50157">
    <property type="entry name" value="ZINC_FINGER_C2H2_2"/>
    <property type="match status" value="2"/>
</dbReference>
<dbReference type="InterPro" id="IPR036236">
    <property type="entry name" value="Znf_C2H2_sf"/>
</dbReference>